<evidence type="ECO:0000313" key="2">
    <source>
        <dbReference type="EMBL" id="GAA2138690.1"/>
    </source>
</evidence>
<dbReference type="RefSeq" id="WP_344147592.1">
    <property type="nucleotide sequence ID" value="NZ_BAAAQR010000001.1"/>
</dbReference>
<dbReference type="Pfam" id="PF12840">
    <property type="entry name" value="HTH_20"/>
    <property type="match status" value="1"/>
</dbReference>
<name>A0ABP5L1V9_9ACTN</name>
<dbReference type="InterPro" id="IPR001845">
    <property type="entry name" value="HTH_ArsR_DNA-bd_dom"/>
</dbReference>
<evidence type="ECO:0000259" key="1">
    <source>
        <dbReference type="SMART" id="SM00418"/>
    </source>
</evidence>
<dbReference type="InterPro" id="IPR011991">
    <property type="entry name" value="ArsR-like_HTH"/>
</dbReference>
<sequence>MTSEQFPLGQPIHDPRVLRAIAHPTRGRILDEMYAAGSMRAADVARVLDIPANQASFHLRQLAKYGLIEEAPGEGRDQRDRVWRPTSERGIRLDLKEMEEAPGGKSAVSVWRRSSTAWAHGVVEAAYATHREDDTFRSITDQPIRLTKDEARELALELDEVLVRWAGRTRGSDEQRRTYLLFSMLQPYPELADTHRDDADEGPVS</sequence>
<proteinExistence type="predicted"/>
<feature type="domain" description="HTH arsR-type" evidence="1">
    <location>
        <begin position="16"/>
        <end position="100"/>
    </location>
</feature>
<evidence type="ECO:0000313" key="3">
    <source>
        <dbReference type="Proteomes" id="UP001501771"/>
    </source>
</evidence>
<dbReference type="Gene3D" id="1.10.10.10">
    <property type="entry name" value="Winged helix-like DNA-binding domain superfamily/Winged helix DNA-binding domain"/>
    <property type="match status" value="1"/>
</dbReference>
<dbReference type="InterPro" id="IPR036388">
    <property type="entry name" value="WH-like_DNA-bd_sf"/>
</dbReference>
<comment type="caution">
    <text evidence="2">The sequence shown here is derived from an EMBL/GenBank/DDBJ whole genome shotgun (WGS) entry which is preliminary data.</text>
</comment>
<accession>A0ABP5L1V9</accession>
<protein>
    <recommendedName>
        <fullName evidence="1">HTH arsR-type domain-containing protein</fullName>
    </recommendedName>
</protein>
<dbReference type="CDD" id="cd00090">
    <property type="entry name" value="HTH_ARSR"/>
    <property type="match status" value="1"/>
</dbReference>
<dbReference type="Proteomes" id="UP001501771">
    <property type="component" value="Unassembled WGS sequence"/>
</dbReference>
<dbReference type="SMART" id="SM00418">
    <property type="entry name" value="HTH_ARSR"/>
    <property type="match status" value="1"/>
</dbReference>
<reference evidence="3" key="1">
    <citation type="journal article" date="2019" name="Int. J. Syst. Evol. Microbiol.">
        <title>The Global Catalogue of Microorganisms (GCM) 10K type strain sequencing project: providing services to taxonomists for standard genome sequencing and annotation.</title>
        <authorList>
            <consortium name="The Broad Institute Genomics Platform"/>
            <consortium name="The Broad Institute Genome Sequencing Center for Infectious Disease"/>
            <person name="Wu L."/>
            <person name="Ma J."/>
        </authorList>
    </citation>
    <scope>NUCLEOTIDE SEQUENCE [LARGE SCALE GENOMIC DNA]</scope>
    <source>
        <strain evidence="3">JCM 16022</strain>
    </source>
</reference>
<gene>
    <name evidence="2" type="ORF">GCM10009844_06900</name>
</gene>
<keyword evidence="3" id="KW-1185">Reference proteome</keyword>
<dbReference type="SUPFAM" id="SSF46785">
    <property type="entry name" value="Winged helix' DNA-binding domain"/>
    <property type="match status" value="1"/>
</dbReference>
<organism evidence="2 3">
    <name type="scientific">Nocardioides koreensis</name>
    <dbReference type="NCBI Taxonomy" id="433651"/>
    <lineage>
        <taxon>Bacteria</taxon>
        <taxon>Bacillati</taxon>
        <taxon>Actinomycetota</taxon>
        <taxon>Actinomycetes</taxon>
        <taxon>Propionibacteriales</taxon>
        <taxon>Nocardioidaceae</taxon>
        <taxon>Nocardioides</taxon>
    </lineage>
</organism>
<dbReference type="InterPro" id="IPR036390">
    <property type="entry name" value="WH_DNA-bd_sf"/>
</dbReference>
<dbReference type="EMBL" id="BAAAQR010000001">
    <property type="protein sequence ID" value="GAA2138690.1"/>
    <property type="molecule type" value="Genomic_DNA"/>
</dbReference>